<dbReference type="Pfam" id="PF00698">
    <property type="entry name" value="Acyl_transf_1"/>
    <property type="match status" value="1"/>
</dbReference>
<evidence type="ECO:0000313" key="14">
    <source>
        <dbReference type="Proteomes" id="UP000799441"/>
    </source>
</evidence>
<dbReference type="Pfam" id="PF23297">
    <property type="entry name" value="ACP_SdgA_C"/>
    <property type="match status" value="1"/>
</dbReference>
<dbReference type="InterPro" id="IPR020806">
    <property type="entry name" value="PKS_PP-bd"/>
</dbReference>
<dbReference type="InterPro" id="IPR056501">
    <property type="entry name" value="NAD-bd_HRPKS_sdrA"/>
</dbReference>
<dbReference type="FunFam" id="3.40.50.720:FF:000209">
    <property type="entry name" value="Polyketide synthase Pks12"/>
    <property type="match status" value="1"/>
</dbReference>
<dbReference type="Pfam" id="PF08659">
    <property type="entry name" value="KR"/>
    <property type="match status" value="1"/>
</dbReference>
<evidence type="ECO:0000256" key="1">
    <source>
        <dbReference type="ARBA" id="ARBA00022450"/>
    </source>
</evidence>
<dbReference type="OrthoDB" id="329835at2759"/>
<dbReference type="InterPro" id="IPR013217">
    <property type="entry name" value="Methyltransf_12"/>
</dbReference>
<dbReference type="EMBL" id="MU003909">
    <property type="protein sequence ID" value="KAF2715992.1"/>
    <property type="molecule type" value="Genomic_DNA"/>
</dbReference>
<dbReference type="PROSITE" id="PS52004">
    <property type="entry name" value="KS3_2"/>
    <property type="match status" value="1"/>
</dbReference>
<organism evidence="13 14">
    <name type="scientific">Polychaeton citri CBS 116435</name>
    <dbReference type="NCBI Taxonomy" id="1314669"/>
    <lineage>
        <taxon>Eukaryota</taxon>
        <taxon>Fungi</taxon>
        <taxon>Dikarya</taxon>
        <taxon>Ascomycota</taxon>
        <taxon>Pezizomycotina</taxon>
        <taxon>Dothideomycetes</taxon>
        <taxon>Dothideomycetidae</taxon>
        <taxon>Capnodiales</taxon>
        <taxon>Capnodiaceae</taxon>
        <taxon>Polychaeton</taxon>
    </lineage>
</organism>
<dbReference type="InterPro" id="IPR014043">
    <property type="entry name" value="Acyl_transferase_dom"/>
</dbReference>
<dbReference type="InterPro" id="IPR036291">
    <property type="entry name" value="NAD(P)-bd_dom_sf"/>
</dbReference>
<dbReference type="PANTHER" id="PTHR43775">
    <property type="entry name" value="FATTY ACID SYNTHASE"/>
    <property type="match status" value="1"/>
</dbReference>
<dbReference type="Gene3D" id="3.40.50.720">
    <property type="entry name" value="NAD(P)-binding Rossmann-like Domain"/>
    <property type="match status" value="1"/>
</dbReference>
<dbReference type="SMART" id="SM00823">
    <property type="entry name" value="PKS_PP"/>
    <property type="match status" value="1"/>
</dbReference>
<dbReference type="GO" id="GO:0031177">
    <property type="term" value="F:phosphopantetheine binding"/>
    <property type="evidence" value="ECO:0007669"/>
    <property type="project" value="InterPro"/>
</dbReference>
<dbReference type="GO" id="GO:1901336">
    <property type="term" value="P:lactone biosynthetic process"/>
    <property type="evidence" value="ECO:0007669"/>
    <property type="project" value="UniProtKB-ARBA"/>
</dbReference>
<dbReference type="Gene3D" id="3.30.70.3290">
    <property type="match status" value="1"/>
</dbReference>
<dbReference type="InterPro" id="IPR020843">
    <property type="entry name" value="ER"/>
</dbReference>
<dbReference type="SUPFAM" id="SSF53901">
    <property type="entry name" value="Thiolase-like"/>
    <property type="match status" value="1"/>
</dbReference>
<evidence type="ECO:0000256" key="3">
    <source>
        <dbReference type="ARBA" id="ARBA00022679"/>
    </source>
</evidence>
<keyword evidence="5" id="KW-0560">Oxidoreductase</keyword>
<accession>A0A9P4UHP9</accession>
<evidence type="ECO:0000256" key="7">
    <source>
        <dbReference type="ARBA" id="ARBA00023315"/>
    </source>
</evidence>
<protein>
    <recommendedName>
        <fullName evidence="15">Polyketide synthase</fullName>
    </recommendedName>
</protein>
<dbReference type="Pfam" id="PF23114">
    <property type="entry name" value="NAD-bd_HRPKS_sdrA"/>
    <property type="match status" value="1"/>
</dbReference>
<dbReference type="InterPro" id="IPR049552">
    <property type="entry name" value="PKS_DH_N"/>
</dbReference>
<dbReference type="InterPro" id="IPR029063">
    <property type="entry name" value="SAM-dependent_MTases_sf"/>
</dbReference>
<keyword evidence="4" id="KW-0521">NADP</keyword>
<evidence type="ECO:0000313" key="13">
    <source>
        <dbReference type="EMBL" id="KAF2715992.1"/>
    </source>
</evidence>
<dbReference type="SUPFAM" id="SSF52151">
    <property type="entry name" value="FabD/lysophospholipase-like"/>
    <property type="match status" value="1"/>
</dbReference>
<feature type="compositionally biased region" description="Polar residues" evidence="9">
    <location>
        <begin position="487"/>
        <end position="501"/>
    </location>
</feature>
<dbReference type="Gene3D" id="3.40.50.150">
    <property type="entry name" value="Vaccinia Virus protein VP39"/>
    <property type="match status" value="1"/>
</dbReference>
<dbReference type="Pfam" id="PF13602">
    <property type="entry name" value="ADH_zinc_N_2"/>
    <property type="match status" value="1"/>
</dbReference>
<dbReference type="InterPro" id="IPR011032">
    <property type="entry name" value="GroES-like_sf"/>
</dbReference>
<dbReference type="Gene3D" id="1.10.1200.10">
    <property type="entry name" value="ACP-like"/>
    <property type="match status" value="1"/>
</dbReference>
<evidence type="ECO:0000256" key="8">
    <source>
        <dbReference type="PROSITE-ProRule" id="PRU01363"/>
    </source>
</evidence>
<comment type="caution">
    <text evidence="13">The sequence shown here is derived from an EMBL/GenBank/DDBJ whole genome shotgun (WGS) entry which is preliminary data.</text>
</comment>
<dbReference type="InterPro" id="IPR016039">
    <property type="entry name" value="Thiolase-like"/>
</dbReference>
<dbReference type="InterPro" id="IPR014031">
    <property type="entry name" value="Ketoacyl_synth_C"/>
</dbReference>
<dbReference type="PROSITE" id="PS50075">
    <property type="entry name" value="CARRIER"/>
    <property type="match status" value="1"/>
</dbReference>
<dbReference type="Pfam" id="PF00109">
    <property type="entry name" value="ketoacyl-synt"/>
    <property type="match status" value="1"/>
</dbReference>
<dbReference type="InterPro" id="IPR049551">
    <property type="entry name" value="PKS_DH_C"/>
</dbReference>
<dbReference type="InterPro" id="IPR057326">
    <property type="entry name" value="KR_dom"/>
</dbReference>
<dbReference type="SUPFAM" id="SSF47336">
    <property type="entry name" value="ACP-like"/>
    <property type="match status" value="1"/>
</dbReference>
<name>A0A9P4UHP9_9PEZI</name>
<feature type="active site" description="Proton donor; for dehydratase activity" evidence="8">
    <location>
        <position position="1261"/>
    </location>
</feature>
<feature type="domain" description="Carrier" evidence="10">
    <location>
        <begin position="2549"/>
        <end position="2626"/>
    </location>
</feature>
<keyword evidence="1" id="KW-0596">Phosphopantetheine</keyword>
<dbReference type="Pfam" id="PF21089">
    <property type="entry name" value="PKS_DH_N"/>
    <property type="match status" value="1"/>
</dbReference>
<dbReference type="GO" id="GO:0008270">
    <property type="term" value="F:zinc ion binding"/>
    <property type="evidence" value="ECO:0007669"/>
    <property type="project" value="InterPro"/>
</dbReference>
<dbReference type="PROSITE" id="PS01162">
    <property type="entry name" value="QOR_ZETA_CRYSTAL"/>
    <property type="match status" value="1"/>
</dbReference>
<dbReference type="CDD" id="cd00833">
    <property type="entry name" value="PKS"/>
    <property type="match status" value="1"/>
</dbReference>
<dbReference type="InterPro" id="IPR036736">
    <property type="entry name" value="ACP-like_sf"/>
</dbReference>
<dbReference type="InterPro" id="IPR018201">
    <property type="entry name" value="Ketoacyl_synth_AS"/>
</dbReference>
<dbReference type="InterPro" id="IPR016035">
    <property type="entry name" value="Acyl_Trfase/lysoPLipase"/>
</dbReference>
<dbReference type="Pfam" id="PF08242">
    <property type="entry name" value="Methyltransf_12"/>
    <property type="match status" value="1"/>
</dbReference>
<dbReference type="InterPro" id="IPR014030">
    <property type="entry name" value="Ketoacyl_synth_N"/>
</dbReference>
<dbReference type="InterPro" id="IPR013968">
    <property type="entry name" value="PKS_KR"/>
</dbReference>
<evidence type="ECO:0000256" key="5">
    <source>
        <dbReference type="ARBA" id="ARBA00023002"/>
    </source>
</evidence>
<dbReference type="InterPro" id="IPR020841">
    <property type="entry name" value="PKS_Beta-ketoAc_synthase_dom"/>
</dbReference>
<dbReference type="InterPro" id="IPR002364">
    <property type="entry name" value="Quin_OxRdtase/zeta-crystal_CS"/>
</dbReference>
<gene>
    <name evidence="13" type="ORF">K431DRAFT_316867</name>
</gene>
<dbReference type="SMART" id="SM00825">
    <property type="entry name" value="PKS_KS"/>
    <property type="match status" value="1"/>
</dbReference>
<feature type="region of interest" description="C-terminal hotdog fold" evidence="8">
    <location>
        <begin position="1196"/>
        <end position="1350"/>
    </location>
</feature>
<dbReference type="Pfam" id="PF14765">
    <property type="entry name" value="PS-DH"/>
    <property type="match status" value="1"/>
</dbReference>
<dbReference type="InterPro" id="IPR016036">
    <property type="entry name" value="Malonyl_transacylase_ACP-bd"/>
</dbReference>
<dbReference type="GO" id="GO:0006633">
    <property type="term" value="P:fatty acid biosynthetic process"/>
    <property type="evidence" value="ECO:0007669"/>
    <property type="project" value="InterPro"/>
</dbReference>
<dbReference type="Gene3D" id="3.40.47.10">
    <property type="match status" value="1"/>
</dbReference>
<dbReference type="PANTHER" id="PTHR43775:SF29">
    <property type="entry name" value="ASPERFURANONE POLYKETIDE SYNTHASE AFOG-RELATED"/>
    <property type="match status" value="1"/>
</dbReference>
<dbReference type="PROSITE" id="PS00012">
    <property type="entry name" value="PHOSPHOPANTETHEINE"/>
    <property type="match status" value="1"/>
</dbReference>
<dbReference type="GO" id="GO:0004312">
    <property type="term" value="F:fatty acid synthase activity"/>
    <property type="evidence" value="ECO:0007669"/>
    <property type="project" value="TreeGrafter"/>
</dbReference>
<dbReference type="PROSITE" id="PS00606">
    <property type="entry name" value="KS3_1"/>
    <property type="match status" value="1"/>
</dbReference>
<dbReference type="SUPFAM" id="SSF53335">
    <property type="entry name" value="S-adenosyl-L-methionine-dependent methyltransferases"/>
    <property type="match status" value="1"/>
</dbReference>
<feature type="region of interest" description="N-terminal hotdog fold" evidence="8">
    <location>
        <begin position="1032"/>
        <end position="1167"/>
    </location>
</feature>
<keyword evidence="3" id="KW-0808">Transferase</keyword>
<evidence type="ECO:0000259" key="10">
    <source>
        <dbReference type="PROSITE" id="PS50075"/>
    </source>
</evidence>
<dbReference type="SMART" id="SM00826">
    <property type="entry name" value="PKS_DH"/>
    <property type="match status" value="1"/>
</dbReference>
<sequence>MADMNALDQDIAIVGVACRMPGGATNLSKLWDILREGTSCHSDVPPGRYNLDAFRDPEQGRRNAITANGAHFLDEDIAAWDSVFFGCGPSDARSMDPQQRLMLEVAFEAFESAGLPIEDLQGSATSCFVGSCTKDYCEMQIRDPEQSPQNSALGTSTSLISNKISWFYDLKGPSVTLDTACSSGLVALHLACQSLRNGDATVALCGGSNLILSPDLTMWFSNVHFLAADGRSKPFDTGADGYGRGEGFGFVVLKPMSTAIRDGDCVRAVIRGTGSNQDGRTTGITLPSGQAQAELIESTYAKSGLDMSTTRYFEAHGTGTAAGDPIEMGAIASCFDRHRSESEPLYIGSAKACIGHLEGAAGLAGILRTVCILESGQIPQNPHFAEFSSGLGFSTTKLCVAKSTISWPSAGLRRVSVNGFGMGGTNGHAILDDAGHYFVERGIAGVHCTSMEADHSSSHTNMGFAGDIETDELKTGPCDVQDRWNDAPSSHSPLGSLSEADSFTAEPVRSWKEGRSCDGYKPSIVETPSTPSSSLDRDSLPDQQLTSPSRHIFIFSAQDQLGLERVVESYLRYFDSHLARPGAESLGGDYLRRLSYTLGSRRSHLSWRMFRTADSLAGLISALSTPQVAAGQAAIHPKIAMVFTGQGAQWACMGVQLMRFKCYRNSIERAENYLRHLGCTWSVASVLSAAEDMSKISSPEYAQPLCTVLQLALVNLLEDWGIVPTYVTGHSSGEIAAAYAHGALSFQDACTLAYHRGRVCSLPRLPFEAPSQRGAMMAVGLSATEAEGRLANVTKGQIVVACENSPTDVTISGDEAAIDELRDLLESESIFARKLKVTQAYHSPHMALLRDVYSEAISEVCVQMPRTTTKMFSSVTGDLIDSSELGPQYWVRNLTQPVMFKQAIEAMMRFGTRRRRAAAVTSVDTVVEVGPHAALKGPIRKIMEAQNISGVNYTSVLVRGQDDSQSALECVGSLVNRGVSVAVSKVNSIDGDNLSVMKPIMDLPQYPWDHSKSFWSETRLSRSYRFRKHAQHSLLGATTSDYSQLEPRWRMFIRVTEKPWVRDHTIQGAMVYPAAGMIAMAIEAMRQVADQTKEISQIFLRDVEISKAILVPDTEEGVEVMLRLNLQIPISDSDPNYWSHFVITTYNDEDVAEENCSGLISIDYRKIRRAAWFLDEDIEERAYVRQTLTDADKANTRLLDRQQIYLQFHHIGMQYGPSFQNIDSIRYGSQSCFFRIKIPEIRSAYGSRAAGNHCIHPATLDAVFQTLFAASFDADGAMASAAVPSAIESIRISSLVPAAPGCYLTGCTREVVTRNVGRAFDIDVSDQGLEEPLVSVRGLLVKVISAVSSGEGKADASETARCLKPIYGADIDMLDPESLEAALPLAPISISEQDLTNMKKKETAALLFMRRALASVSSSEISIPHLRLYFHWLERQIHVWEHNVSPLGFDHKSLVEADGEEQIFDDVEVLDDEGLAISRIGQQIPDILRGNISALDILREDDLLKRFYRTHDLQYLSNRLSEVMAMMAFKNPNMSVLELGAGTGGTTHVLLERLTSEDRTTSMLSDYTFTDISAGYFEAAKEEFQHWNLKMSYRTLDLENNPLVQGFEENSFDVVVASNVVHATKQLNSTLKHVYQLMRPGGKLFLIEATKPAARLSMIFGCFEGWWRGEEDNGRHGGPTLLVPQWDALMKDVGFSGVETVIHDTDSESHRQYDLITTTKPETSAGTAARNELMIIASSSSISPPPPLVQQIVSSVSAQGRIAYTIDWNDQTVDFKGKDVLSLLEVEKPFLQDLDEVHFAALRRLCTQAKDITWVTRGSQPEAGIATGLFRSIRQERADVRIRVLSLTTTYVSGPVGAIAAILKVLNSQSTDVEFYERDGILNLKRLNADSASEQVGLQARTHTGSELVALKELSAPVLMSIENPGLLDTLRFQPNTSVLGALHEEGVEIEVKAVSLNFRDVLVALGKIKPNKFGLEVSGIVRAVGAAVNQFKPGDRVYAAGFASLTNVFRASAKCCHPLLPGLSFEDGCSLGLVFGTVIEGLVNVARIRSGQTVLIHCAAGGVGQAAIQVAKSYAAKIFVTVGSLEKKKLLMSTYGIPEDCIHNSRDLSFEKGIMRLTHGRGVDIVLNSLSGEALRRTWTCLAPQGTFIEIGKRDIMENNSLEMRPFAQGAVFACIALDYLLDNDRDRFQGILKQVFEFCRRPEALSINTTIFSIADATSAFRTMQTGTHTGKVVLRLDGDARIPVVPYLAYSLGLRHDATYLVVGGKSGIGRNIVLYLLSQGAKHIIVMSRSAGSRKSKSLNLQSEADKYGATVNALSCDIASLEDLSRALASYSVSMPPIRGVIQAAMVLSDAVFENMTLDRWQASTRPKVQGSWNLHQLLPQGLDFFVMLSSISGVIGNPGQANYAAGNTYQDALAEYRHSLGESAVSINLGLVTEVGYVAERSGRTNLNDNELAVLTPEDVHILLKTAILRGKEVENGVAQITCGLLTGRQARVKSQEPPNYFSQSLCAHLAKMGMHYEDSPTPDTATADNLTSRLASATSMQIAIEELCHITVHKIASYLNTSSENIDAGRPLHMYGVDSLVAVEMRNWIVRMLKAEINLFDLLNTPSIRELAVRIASTCQLLPAGLE</sequence>
<dbReference type="Gene3D" id="3.90.180.10">
    <property type="entry name" value="Medium-chain alcohol dehydrogenases, catalytic domain"/>
    <property type="match status" value="1"/>
</dbReference>
<keyword evidence="7" id="KW-0012">Acyltransferase</keyword>
<dbReference type="Proteomes" id="UP000799441">
    <property type="component" value="Unassembled WGS sequence"/>
</dbReference>
<dbReference type="SMART" id="SM00827">
    <property type="entry name" value="PKS_AT"/>
    <property type="match status" value="1"/>
</dbReference>
<dbReference type="SUPFAM" id="SSF51735">
    <property type="entry name" value="NAD(P)-binding Rossmann-fold domains"/>
    <property type="match status" value="2"/>
</dbReference>
<evidence type="ECO:0000256" key="6">
    <source>
        <dbReference type="ARBA" id="ARBA00023268"/>
    </source>
</evidence>
<dbReference type="InterPro" id="IPR042104">
    <property type="entry name" value="PKS_dehydratase_sf"/>
</dbReference>
<keyword evidence="2" id="KW-0597">Phosphoprotein</keyword>
<evidence type="ECO:0000256" key="9">
    <source>
        <dbReference type="SAM" id="MobiDB-lite"/>
    </source>
</evidence>
<dbReference type="Pfam" id="PF02801">
    <property type="entry name" value="Ketoacyl-synt_C"/>
    <property type="match status" value="1"/>
</dbReference>
<dbReference type="InterPro" id="IPR001227">
    <property type="entry name" value="Ac_transferase_dom_sf"/>
</dbReference>
<evidence type="ECO:0000259" key="11">
    <source>
        <dbReference type="PROSITE" id="PS52004"/>
    </source>
</evidence>
<feature type="compositionally biased region" description="Basic and acidic residues" evidence="9">
    <location>
        <begin position="509"/>
        <end position="518"/>
    </location>
</feature>
<dbReference type="Gene3D" id="3.40.366.10">
    <property type="entry name" value="Malonyl-Coenzyme A Acyl Carrier Protein, domain 2"/>
    <property type="match status" value="1"/>
</dbReference>
<dbReference type="GO" id="GO:0004315">
    <property type="term" value="F:3-oxoacyl-[acyl-carrier-protein] synthase activity"/>
    <property type="evidence" value="ECO:0007669"/>
    <property type="project" value="InterPro"/>
</dbReference>
<keyword evidence="6" id="KW-0511">Multifunctional enzyme</keyword>
<dbReference type="CDD" id="cd02440">
    <property type="entry name" value="AdoMet_MTases"/>
    <property type="match status" value="1"/>
</dbReference>
<proteinExistence type="predicted"/>
<dbReference type="InterPro" id="IPR020807">
    <property type="entry name" value="PKS_DH"/>
</dbReference>
<dbReference type="InterPro" id="IPR009081">
    <property type="entry name" value="PP-bd_ACP"/>
</dbReference>
<evidence type="ECO:0000256" key="2">
    <source>
        <dbReference type="ARBA" id="ARBA00022553"/>
    </source>
</evidence>
<dbReference type="SUPFAM" id="SSF55048">
    <property type="entry name" value="Probable ACP-binding domain of malonyl-CoA ACP transacylase"/>
    <property type="match status" value="1"/>
</dbReference>
<dbReference type="InterPro" id="IPR013154">
    <property type="entry name" value="ADH-like_N"/>
</dbReference>
<dbReference type="SMART" id="SM00829">
    <property type="entry name" value="PKS_ER"/>
    <property type="match status" value="1"/>
</dbReference>
<feature type="domain" description="Ketosynthase family 3 (KS3)" evidence="11">
    <location>
        <begin position="8"/>
        <end position="433"/>
    </location>
</feature>
<dbReference type="GO" id="GO:0016491">
    <property type="term" value="F:oxidoreductase activity"/>
    <property type="evidence" value="ECO:0007669"/>
    <property type="project" value="UniProtKB-KW"/>
</dbReference>
<reference evidence="13" key="1">
    <citation type="journal article" date="2020" name="Stud. Mycol.">
        <title>101 Dothideomycetes genomes: a test case for predicting lifestyles and emergence of pathogens.</title>
        <authorList>
            <person name="Haridas S."/>
            <person name="Albert R."/>
            <person name="Binder M."/>
            <person name="Bloem J."/>
            <person name="Labutti K."/>
            <person name="Salamov A."/>
            <person name="Andreopoulos B."/>
            <person name="Baker S."/>
            <person name="Barry K."/>
            <person name="Bills G."/>
            <person name="Bluhm B."/>
            <person name="Cannon C."/>
            <person name="Castanera R."/>
            <person name="Culley D."/>
            <person name="Daum C."/>
            <person name="Ezra D."/>
            <person name="Gonzalez J."/>
            <person name="Henrissat B."/>
            <person name="Kuo A."/>
            <person name="Liang C."/>
            <person name="Lipzen A."/>
            <person name="Lutzoni F."/>
            <person name="Magnuson J."/>
            <person name="Mondo S."/>
            <person name="Nolan M."/>
            <person name="Ohm R."/>
            <person name="Pangilinan J."/>
            <person name="Park H.-J."/>
            <person name="Ramirez L."/>
            <person name="Alfaro M."/>
            <person name="Sun H."/>
            <person name="Tritt A."/>
            <person name="Yoshinaga Y."/>
            <person name="Zwiers L.-H."/>
            <person name="Turgeon B."/>
            <person name="Goodwin S."/>
            <person name="Spatafora J."/>
            <person name="Crous P."/>
            <person name="Grigoriev I."/>
        </authorList>
    </citation>
    <scope>NUCLEOTIDE SEQUENCE</scope>
    <source>
        <strain evidence="13">CBS 116435</strain>
    </source>
</reference>
<evidence type="ECO:0000256" key="4">
    <source>
        <dbReference type="ARBA" id="ARBA00022857"/>
    </source>
</evidence>
<keyword evidence="14" id="KW-1185">Reference proteome</keyword>
<dbReference type="GO" id="GO:0030639">
    <property type="term" value="P:polyketide biosynthetic process"/>
    <property type="evidence" value="ECO:0007669"/>
    <property type="project" value="UniProtKB-ARBA"/>
</dbReference>
<evidence type="ECO:0008006" key="15">
    <source>
        <dbReference type="Google" id="ProtNLM"/>
    </source>
</evidence>
<dbReference type="InterPro" id="IPR049900">
    <property type="entry name" value="PKS_mFAS_DH"/>
</dbReference>
<dbReference type="Pfam" id="PF08240">
    <property type="entry name" value="ADH_N"/>
    <property type="match status" value="1"/>
</dbReference>
<dbReference type="InterPro" id="IPR006162">
    <property type="entry name" value="Ppantetheine_attach_site"/>
</dbReference>
<feature type="domain" description="PKS/mFAS DH" evidence="12">
    <location>
        <begin position="1032"/>
        <end position="1350"/>
    </location>
</feature>
<dbReference type="Gene3D" id="3.10.129.110">
    <property type="entry name" value="Polyketide synthase dehydratase"/>
    <property type="match status" value="1"/>
</dbReference>
<evidence type="ECO:0000259" key="12">
    <source>
        <dbReference type="PROSITE" id="PS52019"/>
    </source>
</evidence>
<dbReference type="SUPFAM" id="SSF50129">
    <property type="entry name" value="GroES-like"/>
    <property type="match status" value="1"/>
</dbReference>
<dbReference type="PROSITE" id="PS52019">
    <property type="entry name" value="PKS_MFAS_DH"/>
    <property type="match status" value="1"/>
</dbReference>
<feature type="region of interest" description="Disordered" evidence="9">
    <location>
        <begin position="469"/>
        <end position="544"/>
    </location>
</feature>
<dbReference type="CDD" id="cd05195">
    <property type="entry name" value="enoyl_red"/>
    <property type="match status" value="1"/>
</dbReference>
<dbReference type="SMART" id="SM00822">
    <property type="entry name" value="PKS_KR"/>
    <property type="match status" value="1"/>
</dbReference>
<dbReference type="InterPro" id="IPR050091">
    <property type="entry name" value="PKS_NRPS_Biosynth_Enz"/>
</dbReference>
<feature type="active site" description="Proton acceptor; for dehydratase activity" evidence="8">
    <location>
        <position position="1064"/>
    </location>
</feature>